<dbReference type="EMBL" id="UOFI01000177">
    <property type="protein sequence ID" value="VAW69803.1"/>
    <property type="molecule type" value="Genomic_DNA"/>
</dbReference>
<organism evidence="1">
    <name type="scientific">hydrothermal vent metagenome</name>
    <dbReference type="NCBI Taxonomy" id="652676"/>
    <lineage>
        <taxon>unclassified sequences</taxon>
        <taxon>metagenomes</taxon>
        <taxon>ecological metagenomes</taxon>
    </lineage>
</organism>
<dbReference type="Gene3D" id="2.40.160.20">
    <property type="match status" value="1"/>
</dbReference>
<name>A0A3B0Y045_9ZZZZ</name>
<evidence type="ECO:0000313" key="1">
    <source>
        <dbReference type="EMBL" id="VAW69803.1"/>
    </source>
</evidence>
<evidence type="ECO:0008006" key="2">
    <source>
        <dbReference type="Google" id="ProtNLM"/>
    </source>
</evidence>
<reference evidence="1" key="1">
    <citation type="submission" date="2018-06" db="EMBL/GenBank/DDBJ databases">
        <authorList>
            <person name="Zhirakovskaya E."/>
        </authorList>
    </citation>
    <scope>NUCLEOTIDE SEQUENCE</scope>
</reference>
<gene>
    <name evidence="1" type="ORF">MNBD_GAMMA09-379</name>
</gene>
<protein>
    <recommendedName>
        <fullName evidence="2">Outer membrane protein beta-barrel domain-containing protein</fullName>
    </recommendedName>
</protein>
<dbReference type="AlphaFoldDB" id="A0A3B0Y045"/>
<dbReference type="InterPro" id="IPR011250">
    <property type="entry name" value="OMP/PagP_B-barrel"/>
</dbReference>
<sequence>MEKKLIVLLLLLFVSPLSQAKGFFNNTILGLAYINQTAEIEVSGTGPTITRQSESGTGFSIYLDKYYNRSFRLSTALSYVSYINFDLGQLTIATDYLIPVSEEISFFGGLSLGAVTQKYANANLTETSLGSVYGAQAGVIIYLNKYLMLEGGYRYRPASIETEITGTTGAISTVTDLSESYFSLLFMF</sequence>
<accession>A0A3B0Y045</accession>
<dbReference type="SUPFAM" id="SSF56925">
    <property type="entry name" value="OMPA-like"/>
    <property type="match status" value="1"/>
</dbReference>
<proteinExistence type="predicted"/>